<feature type="region of interest" description="Disordered" evidence="1">
    <location>
        <begin position="1"/>
        <end position="31"/>
    </location>
</feature>
<feature type="compositionally biased region" description="Polar residues" evidence="1">
    <location>
        <begin position="10"/>
        <end position="23"/>
    </location>
</feature>
<accession>A0A6J7QPY5</accession>
<evidence type="ECO:0000256" key="1">
    <source>
        <dbReference type="SAM" id="MobiDB-lite"/>
    </source>
</evidence>
<proteinExistence type="predicted"/>
<evidence type="ECO:0000313" key="3">
    <source>
        <dbReference type="EMBL" id="CAB5019005.1"/>
    </source>
</evidence>
<dbReference type="AlphaFoldDB" id="A0A6J7QPY5"/>
<reference evidence="3" key="1">
    <citation type="submission" date="2020-05" db="EMBL/GenBank/DDBJ databases">
        <authorList>
            <person name="Chiriac C."/>
            <person name="Salcher M."/>
            <person name="Ghai R."/>
            <person name="Kavagutti S V."/>
        </authorList>
    </citation>
    <scope>NUCLEOTIDE SEQUENCE</scope>
</reference>
<evidence type="ECO:0000313" key="2">
    <source>
        <dbReference type="EMBL" id="CAB4818587.1"/>
    </source>
</evidence>
<gene>
    <name evidence="2" type="ORF">UFOPK3164_00253</name>
    <name evidence="3" type="ORF">UFOPK4112_00790</name>
</gene>
<dbReference type="EMBL" id="CAFABE010000007">
    <property type="protein sequence ID" value="CAB4818587.1"/>
    <property type="molecule type" value="Genomic_DNA"/>
</dbReference>
<dbReference type="EMBL" id="CAFBPM010000006">
    <property type="protein sequence ID" value="CAB5019005.1"/>
    <property type="molecule type" value="Genomic_DNA"/>
</dbReference>
<sequence>MEGEDDKNKGQSTSERGFMTTSPKLDHHNRQTAERIFRHPTSHNIQWHDVLSLLEAVGEGRETTHGSYEIKVGDKLEILHGPMGRDLTEQHVGDVRKVLRHAGITPETLKEHK</sequence>
<name>A0A6J7QPY5_9ZZZZ</name>
<organism evidence="3">
    <name type="scientific">freshwater metagenome</name>
    <dbReference type="NCBI Taxonomy" id="449393"/>
    <lineage>
        <taxon>unclassified sequences</taxon>
        <taxon>metagenomes</taxon>
        <taxon>ecological metagenomes</taxon>
    </lineage>
</organism>
<protein>
    <submittedName>
        <fullName evidence="3">Unannotated protein</fullName>
    </submittedName>
</protein>